<evidence type="ECO:0000313" key="13">
    <source>
        <dbReference type="EMBL" id="KAE9009318.1"/>
    </source>
</evidence>
<dbReference type="GO" id="GO:0098855">
    <property type="term" value="C:HCN channel complex"/>
    <property type="evidence" value="ECO:0007669"/>
    <property type="project" value="TreeGrafter"/>
</dbReference>
<keyword evidence="7" id="KW-1071">Ligand-gated ion channel</keyword>
<dbReference type="EMBL" id="QXGB01001119">
    <property type="protein sequence ID" value="KAE9196674.1"/>
    <property type="molecule type" value="Genomic_DNA"/>
</dbReference>
<evidence type="ECO:0000313" key="17">
    <source>
        <dbReference type="EMBL" id="KAE9196674.1"/>
    </source>
</evidence>
<evidence type="ECO:0000256" key="9">
    <source>
        <dbReference type="SAM" id="MobiDB-lite"/>
    </source>
</evidence>
<evidence type="ECO:0000256" key="3">
    <source>
        <dbReference type="ARBA" id="ARBA00022692"/>
    </source>
</evidence>
<evidence type="ECO:0000313" key="15">
    <source>
        <dbReference type="EMBL" id="KAE9096530.1"/>
    </source>
</evidence>
<evidence type="ECO:0000256" key="5">
    <source>
        <dbReference type="ARBA" id="ARBA00023065"/>
    </source>
</evidence>
<dbReference type="AlphaFoldDB" id="A0A6A3X5J6"/>
<dbReference type="InterPro" id="IPR000595">
    <property type="entry name" value="cNMP-bd_dom"/>
</dbReference>
<comment type="subcellular location">
    <subcellularLocation>
        <location evidence="1">Membrane</location>
        <topology evidence="1">Multi-pass membrane protein</topology>
    </subcellularLocation>
</comment>
<evidence type="ECO:0000256" key="7">
    <source>
        <dbReference type="ARBA" id="ARBA00023286"/>
    </source>
</evidence>
<dbReference type="Proteomes" id="UP000441208">
    <property type="component" value="Unassembled WGS sequence"/>
</dbReference>
<dbReference type="EMBL" id="QXGF01001185">
    <property type="protein sequence ID" value="KAE8931878.1"/>
    <property type="molecule type" value="Genomic_DNA"/>
</dbReference>
<feature type="compositionally biased region" description="Low complexity" evidence="9">
    <location>
        <begin position="725"/>
        <end position="753"/>
    </location>
</feature>
<dbReference type="SMART" id="SM00100">
    <property type="entry name" value="cNMP"/>
    <property type="match status" value="1"/>
</dbReference>
<dbReference type="GO" id="GO:0003254">
    <property type="term" value="P:regulation of membrane depolarization"/>
    <property type="evidence" value="ECO:0007669"/>
    <property type="project" value="TreeGrafter"/>
</dbReference>
<dbReference type="EMBL" id="QXFZ01001126">
    <property type="protein sequence ID" value="KAE9096431.1"/>
    <property type="molecule type" value="Genomic_DNA"/>
</dbReference>
<evidence type="ECO:0000313" key="25">
    <source>
        <dbReference type="Proteomes" id="UP000488956"/>
    </source>
</evidence>
<evidence type="ECO:0000313" key="12">
    <source>
        <dbReference type="EMBL" id="KAE8931878.1"/>
    </source>
</evidence>
<evidence type="ECO:0000256" key="2">
    <source>
        <dbReference type="ARBA" id="ARBA00022448"/>
    </source>
</evidence>
<feature type="region of interest" description="Disordered" evidence="9">
    <location>
        <begin position="1"/>
        <end position="53"/>
    </location>
</feature>
<keyword evidence="20" id="KW-1185">Reference proteome</keyword>
<dbReference type="OrthoDB" id="421226at2759"/>
<dbReference type="Gene3D" id="2.60.120.10">
    <property type="entry name" value="Jelly Rolls"/>
    <property type="match status" value="1"/>
</dbReference>
<feature type="region of interest" description="Disordered" evidence="9">
    <location>
        <begin position="709"/>
        <end position="822"/>
    </location>
</feature>
<accession>A0A6A3X5J6</accession>
<keyword evidence="2" id="KW-0813">Transport</keyword>
<dbReference type="GO" id="GO:0035725">
    <property type="term" value="P:sodium ion transmembrane transport"/>
    <property type="evidence" value="ECO:0007669"/>
    <property type="project" value="TreeGrafter"/>
</dbReference>
<name>A0A6A3X5J6_9STRA</name>
<keyword evidence="4 10" id="KW-1133">Transmembrane helix</keyword>
<dbReference type="Proteomes" id="UP000433483">
    <property type="component" value="Unassembled WGS sequence"/>
</dbReference>
<dbReference type="PANTHER" id="PTHR45689:SF13">
    <property type="entry name" value="CYCLIC NUCLEOTIDE-BINDING DOMAIN-CONTAINING PROTEIN"/>
    <property type="match status" value="1"/>
</dbReference>
<evidence type="ECO:0000256" key="4">
    <source>
        <dbReference type="ARBA" id="ARBA00022989"/>
    </source>
</evidence>
<evidence type="ECO:0000313" key="16">
    <source>
        <dbReference type="EMBL" id="KAE9130394.1"/>
    </source>
</evidence>
<feature type="transmembrane region" description="Helical" evidence="10">
    <location>
        <begin position="337"/>
        <end position="354"/>
    </location>
</feature>
<reference evidence="19 20" key="1">
    <citation type="submission" date="2018-08" db="EMBL/GenBank/DDBJ databases">
        <title>Genomic investigation of the strawberry pathogen Phytophthora fragariae indicates pathogenicity is determined by transcriptional variation in three key races.</title>
        <authorList>
            <person name="Adams T.M."/>
            <person name="Armitage A.D."/>
            <person name="Sobczyk M.K."/>
            <person name="Bates H.J."/>
            <person name="Dunwell J.M."/>
            <person name="Nellist C.F."/>
            <person name="Harrison R.J."/>
        </authorList>
    </citation>
    <scope>NUCLEOTIDE SEQUENCE [LARGE SCALE GENOMIC DNA]</scope>
    <source>
        <strain evidence="18 24">BC-23</strain>
        <strain evidence="17 20">NOV-27</strain>
        <strain evidence="16 21">NOV-5</strain>
        <strain evidence="14 22">NOV-71</strain>
        <strain evidence="12 19">NOV-9</strain>
        <strain evidence="15 25">ONT-3</strain>
        <strain evidence="13 23">SCRP245</strain>
    </source>
</reference>
<feature type="transmembrane region" description="Helical" evidence="10">
    <location>
        <begin position="292"/>
        <end position="317"/>
    </location>
</feature>
<keyword evidence="3 10" id="KW-0812">Transmembrane</keyword>
<dbReference type="Proteomes" id="UP000476176">
    <property type="component" value="Unassembled WGS sequence"/>
</dbReference>
<sequence>MSSTKGPNSDISASSRVLPEGETADKKEAPPVTPSEEMPTPEQETELLAKLSSPIIPQNALQVASAGPTATLGPVLPQITLKPPESRKSEADNNETATKPTRLDDDGVLDTMRSIEFTEQVDKHHSWKVISKLAVLAKSMNAHTIDIYHDRKLNTSRFMVHPNSKLRRAWEVTTVCLVLYVCTMIPFIIGFQFIDWSGLSGMNAFIDAYFITDMVMTLRTGIVSNGEVVMDPKKVAHKYFHSWFIVDLISNFPLVLFVPASGKSLKIVKLQKIPKLLRIGRLLKYLREYAKYYNLIVSFLGLAMGLHLFACIWASLFNECYGQNDEIYCGEEDLAPMYVQCVHIIMVMFLGIGESTTYSSIAKLHDPEVNANIELYYMSIAVFMLGTVFSSFLFGNVLALLMSWDQQKAQFRNRMDMIKAEMKYYELPEELQHRVRRNYDYLWINQRAYSDMMLLNQPGISRPLKTTIALHLYKDLVNTVPFFAGSDSRFLGKVCLALETAVYLPGDTIIYCDDVGKEMFIVRKGLVEILIPDCVNSEKRIYLRDGNFFGETALVIDVRRTNTVRAVNICDLNVLSKHAFNEIAAEYPEFGERMKKTVIKRQLDNMNIQSPSEKAKVQNQLTMVVEKSLKQRRMSVSLRTIYRAKKLGDKLKDIADRASKPVRRMSRAVVSHQARVRPSARDDSSRSFIEPVFGTDSTRDLAQYSGLINESSKRKLLPKHPPPSSSSRTSGLPRRSSNPNTTTDTGRTTNPPRRTIDLPLGHGQTIDSPAAPRRTLDLPPSPRRTLDLPPGPRKTLDVQPGPRRTLDLPNGGRRTIDSTSRKLSRTELTLDLIPAALADITTMVEQIRQTTELLSLRLGASDGYDENDFADAFGNDLTLALDESPLFPPLTEETEEEIARRESNSIFVPNASDSKTSSRTFAKSTV</sequence>
<dbReference type="InterPro" id="IPR018490">
    <property type="entry name" value="cNMP-bd_dom_sf"/>
</dbReference>
<dbReference type="SUPFAM" id="SSF51206">
    <property type="entry name" value="cAMP-binding domain-like"/>
    <property type="match status" value="1"/>
</dbReference>
<evidence type="ECO:0000313" key="21">
    <source>
        <dbReference type="Proteomes" id="UP000440732"/>
    </source>
</evidence>
<evidence type="ECO:0000313" key="23">
    <source>
        <dbReference type="Proteomes" id="UP000460718"/>
    </source>
</evidence>
<dbReference type="PANTHER" id="PTHR45689">
    <property type="entry name" value="I[[H]] CHANNEL, ISOFORM E"/>
    <property type="match status" value="1"/>
</dbReference>
<evidence type="ECO:0000313" key="19">
    <source>
        <dbReference type="Proteomes" id="UP000429523"/>
    </source>
</evidence>
<gene>
    <name evidence="18" type="ORF">PF004_g15650</name>
    <name evidence="17" type="ORF">PF005_g16785</name>
    <name evidence="16" type="ORF">PF006_g15782</name>
    <name evidence="14" type="ORF">PF007_g17010</name>
    <name evidence="12" type="ORF">PF009_g18075</name>
    <name evidence="15" type="ORF">PF010_g16316</name>
    <name evidence="13" type="ORF">PF011_g10328</name>
</gene>
<evidence type="ECO:0000256" key="1">
    <source>
        <dbReference type="ARBA" id="ARBA00004141"/>
    </source>
</evidence>
<evidence type="ECO:0000256" key="6">
    <source>
        <dbReference type="ARBA" id="ARBA00023136"/>
    </source>
</evidence>
<evidence type="ECO:0000313" key="18">
    <source>
        <dbReference type="EMBL" id="KAE9212367.1"/>
    </source>
</evidence>
<feature type="transmembrane region" description="Helical" evidence="10">
    <location>
        <begin position="375"/>
        <end position="404"/>
    </location>
</feature>
<feature type="domain" description="Cyclic nucleotide-binding" evidence="11">
    <location>
        <begin position="482"/>
        <end position="601"/>
    </location>
</feature>
<dbReference type="InterPro" id="IPR051413">
    <property type="entry name" value="K/Na_HCN_channel"/>
</dbReference>
<keyword evidence="8" id="KW-0407">Ion channel</keyword>
<dbReference type="PROSITE" id="PS50042">
    <property type="entry name" value="CNMP_BINDING_3"/>
    <property type="match status" value="1"/>
</dbReference>
<organism evidence="17 20">
    <name type="scientific">Phytophthora fragariae</name>
    <dbReference type="NCBI Taxonomy" id="53985"/>
    <lineage>
        <taxon>Eukaryota</taxon>
        <taxon>Sar</taxon>
        <taxon>Stramenopiles</taxon>
        <taxon>Oomycota</taxon>
        <taxon>Peronosporomycetes</taxon>
        <taxon>Peronosporales</taxon>
        <taxon>Peronosporaceae</taxon>
        <taxon>Phytophthora</taxon>
    </lineage>
</organism>
<dbReference type="CDD" id="cd00038">
    <property type="entry name" value="CAP_ED"/>
    <property type="match status" value="1"/>
</dbReference>
<dbReference type="FunFam" id="1.10.287.630:FF:000001">
    <property type="entry name" value="Cyclic nucleotide-gated channel alpha 3"/>
    <property type="match status" value="1"/>
</dbReference>
<evidence type="ECO:0000313" key="22">
    <source>
        <dbReference type="Proteomes" id="UP000441208"/>
    </source>
</evidence>
<feature type="transmembrane region" description="Helical" evidence="10">
    <location>
        <begin position="240"/>
        <end position="260"/>
    </location>
</feature>
<comment type="caution">
    <text evidence="17">The sequence shown here is derived from an EMBL/GenBank/DDBJ whole genome shotgun (WGS) entry which is preliminary data.</text>
</comment>
<dbReference type="EMBL" id="QXFX01001110">
    <property type="protein sequence ID" value="KAE9096530.1"/>
    <property type="molecule type" value="Genomic_DNA"/>
</dbReference>
<feature type="transmembrane region" description="Helical" evidence="10">
    <location>
        <begin position="169"/>
        <end position="194"/>
    </location>
</feature>
<keyword evidence="5" id="KW-0406">Ion transport</keyword>
<dbReference type="EMBL" id="QXGA01001058">
    <property type="protein sequence ID" value="KAE9130394.1"/>
    <property type="molecule type" value="Genomic_DNA"/>
</dbReference>
<evidence type="ECO:0000313" key="24">
    <source>
        <dbReference type="Proteomes" id="UP000476176"/>
    </source>
</evidence>
<dbReference type="GO" id="GO:0005249">
    <property type="term" value="F:voltage-gated potassium channel activity"/>
    <property type="evidence" value="ECO:0007669"/>
    <property type="project" value="TreeGrafter"/>
</dbReference>
<evidence type="ECO:0000256" key="8">
    <source>
        <dbReference type="ARBA" id="ARBA00023303"/>
    </source>
</evidence>
<proteinExistence type="predicted"/>
<dbReference type="Proteomes" id="UP000460718">
    <property type="component" value="Unassembled WGS sequence"/>
</dbReference>
<dbReference type="Proteomes" id="UP000488956">
    <property type="component" value="Unassembled WGS sequence"/>
</dbReference>
<dbReference type="InterPro" id="IPR014710">
    <property type="entry name" value="RmlC-like_jellyroll"/>
</dbReference>
<feature type="region of interest" description="Disordered" evidence="9">
    <location>
        <begin position="658"/>
        <end position="691"/>
    </location>
</feature>
<evidence type="ECO:0000256" key="10">
    <source>
        <dbReference type="SAM" id="Phobius"/>
    </source>
</evidence>
<dbReference type="Pfam" id="PF00027">
    <property type="entry name" value="cNMP_binding"/>
    <property type="match status" value="1"/>
</dbReference>
<dbReference type="Proteomes" id="UP000440732">
    <property type="component" value="Unassembled WGS sequence"/>
</dbReference>
<protein>
    <recommendedName>
        <fullName evidence="11">Cyclic nucleotide-binding domain-containing protein</fullName>
    </recommendedName>
</protein>
<feature type="compositionally biased region" description="Polar residues" evidence="9">
    <location>
        <begin position="1"/>
        <end position="15"/>
    </location>
</feature>
<dbReference type="Gene3D" id="1.10.287.630">
    <property type="entry name" value="Helix hairpin bin"/>
    <property type="match status" value="1"/>
</dbReference>
<feature type="region of interest" description="Disordered" evidence="9">
    <location>
        <begin position="68"/>
        <end position="105"/>
    </location>
</feature>
<dbReference type="SUPFAM" id="SSF81324">
    <property type="entry name" value="Voltage-gated potassium channels"/>
    <property type="match status" value="1"/>
</dbReference>
<evidence type="ECO:0000259" key="11">
    <source>
        <dbReference type="PROSITE" id="PS50042"/>
    </source>
</evidence>
<dbReference type="Proteomes" id="UP000429523">
    <property type="component" value="Unassembled WGS sequence"/>
</dbReference>
<keyword evidence="6 10" id="KW-0472">Membrane</keyword>
<evidence type="ECO:0000313" key="20">
    <source>
        <dbReference type="Proteomes" id="UP000433483"/>
    </source>
</evidence>
<dbReference type="Gene3D" id="1.10.287.70">
    <property type="match status" value="1"/>
</dbReference>
<dbReference type="EMBL" id="QXGC01001062">
    <property type="protein sequence ID" value="KAE9212367.1"/>
    <property type="molecule type" value="Genomic_DNA"/>
</dbReference>
<evidence type="ECO:0000313" key="14">
    <source>
        <dbReference type="EMBL" id="KAE9096431.1"/>
    </source>
</evidence>
<dbReference type="EMBL" id="QXFW01000539">
    <property type="protein sequence ID" value="KAE9009318.1"/>
    <property type="molecule type" value="Genomic_DNA"/>
</dbReference>